<accession>A0ABV1GAU9</accession>
<keyword evidence="1" id="KW-1133">Transmembrane helix</keyword>
<reference evidence="2 3" key="1">
    <citation type="submission" date="2024-03" db="EMBL/GenBank/DDBJ databases">
        <title>Human intestinal bacterial collection.</title>
        <authorList>
            <person name="Pauvert C."/>
            <person name="Hitch T.C.A."/>
            <person name="Clavel T."/>
        </authorList>
    </citation>
    <scope>NUCLEOTIDE SEQUENCE [LARGE SCALE GENOMIC DNA]</scope>
    <source>
        <strain evidence="2 3">CLA-AA-H192</strain>
    </source>
</reference>
<keyword evidence="3" id="KW-1185">Reference proteome</keyword>
<protein>
    <submittedName>
        <fullName evidence="2">Uncharacterized protein</fullName>
    </submittedName>
</protein>
<evidence type="ECO:0000313" key="2">
    <source>
        <dbReference type="EMBL" id="MEQ2512403.1"/>
    </source>
</evidence>
<gene>
    <name evidence="2" type="ORF">WMO66_14325</name>
</gene>
<dbReference type="RefSeq" id="WP_349137030.1">
    <property type="nucleotide sequence ID" value="NZ_JBBMFF010000280.1"/>
</dbReference>
<keyword evidence="1" id="KW-0472">Membrane</keyword>
<feature type="transmembrane region" description="Helical" evidence="1">
    <location>
        <begin position="216"/>
        <end position="236"/>
    </location>
</feature>
<dbReference type="EMBL" id="JBBMFF010000280">
    <property type="protein sequence ID" value="MEQ2512403.1"/>
    <property type="molecule type" value="Genomic_DNA"/>
</dbReference>
<keyword evidence="1" id="KW-0812">Transmembrane</keyword>
<organism evidence="2 3">
    <name type="scientific">Faecousia intestinalis</name>
    <dbReference type="NCBI Taxonomy" id="3133167"/>
    <lineage>
        <taxon>Bacteria</taxon>
        <taxon>Bacillati</taxon>
        <taxon>Bacillota</taxon>
        <taxon>Clostridia</taxon>
        <taxon>Eubacteriales</taxon>
        <taxon>Oscillospiraceae</taxon>
        <taxon>Faecousia</taxon>
    </lineage>
</organism>
<name>A0ABV1GAU9_9FIRM</name>
<sequence>MQRESVEIFRLGRIILIILAASCLFTMYGAALDKGFLPEEIPSEQKESLLERLDVQLFYEAPPAKPIECFAVSESEFVAIGITYDPYREEESGYRPNRFVAVYNAQGEFQYGLTFSHTGGFELDWDQGNLLIYLDRSGILVSINGDGVCTDAYKVPTTQEGNAYLQTLQSSHQTRNGKEFCLEKESGTVNYSRAVVKTDSGTTIIYDATDASSQQAVWLAMYFGALLVAVVVGLIITMKRLRQARK</sequence>
<proteinExistence type="predicted"/>
<feature type="transmembrane region" description="Helical" evidence="1">
    <location>
        <begin position="12"/>
        <end position="31"/>
    </location>
</feature>
<comment type="caution">
    <text evidence="2">The sequence shown here is derived from an EMBL/GenBank/DDBJ whole genome shotgun (WGS) entry which is preliminary data.</text>
</comment>
<evidence type="ECO:0000256" key="1">
    <source>
        <dbReference type="SAM" id="Phobius"/>
    </source>
</evidence>
<dbReference type="Proteomes" id="UP001491552">
    <property type="component" value="Unassembled WGS sequence"/>
</dbReference>
<evidence type="ECO:0000313" key="3">
    <source>
        <dbReference type="Proteomes" id="UP001491552"/>
    </source>
</evidence>